<dbReference type="AlphaFoldDB" id="A0A4U9QTN0"/>
<dbReference type="NCBIfam" id="NF008113">
    <property type="entry name" value="PRK10860.1"/>
    <property type="match status" value="1"/>
</dbReference>
<dbReference type="GO" id="GO:0052717">
    <property type="term" value="F:tRNA-specific adenosine-34 deaminase activity"/>
    <property type="evidence" value="ECO:0007669"/>
    <property type="project" value="UniProtKB-UniRule"/>
</dbReference>
<keyword evidence="6 8" id="KW-0862">Zinc</keyword>
<feature type="domain" description="CMP/dCMP-type deaminase" evidence="9">
    <location>
        <begin position="5"/>
        <end position="115"/>
    </location>
</feature>
<evidence type="ECO:0000256" key="7">
    <source>
        <dbReference type="ARBA" id="ARBA00048045"/>
    </source>
</evidence>
<keyword evidence="11" id="KW-1185">Reference proteome</keyword>
<dbReference type="KEGG" id="hhw:NCTC503_00037"/>
<evidence type="ECO:0000256" key="8">
    <source>
        <dbReference type="HAMAP-Rule" id="MF_00972"/>
    </source>
</evidence>
<evidence type="ECO:0000256" key="2">
    <source>
        <dbReference type="ARBA" id="ARBA00011738"/>
    </source>
</evidence>
<evidence type="ECO:0000256" key="5">
    <source>
        <dbReference type="ARBA" id="ARBA00022801"/>
    </source>
</evidence>
<evidence type="ECO:0000256" key="1">
    <source>
        <dbReference type="ARBA" id="ARBA00010669"/>
    </source>
</evidence>
<feature type="binding site" evidence="8">
    <location>
        <position position="56"/>
    </location>
    <ligand>
        <name>Zn(2+)</name>
        <dbReference type="ChEBI" id="CHEBI:29105"/>
        <note>catalytic</note>
    </ligand>
</feature>
<protein>
    <recommendedName>
        <fullName evidence="8">tRNA-specific adenosine deaminase</fullName>
        <ecNumber evidence="8">3.5.4.33</ecNumber>
    </recommendedName>
</protein>
<dbReference type="CDD" id="cd01285">
    <property type="entry name" value="nucleoside_deaminase"/>
    <property type="match status" value="1"/>
</dbReference>
<accession>A0A4U9QTN0</accession>
<dbReference type="RefSeq" id="WP_207670276.1">
    <property type="nucleotide sequence ID" value="NZ_CBCRUQ010000025.1"/>
</dbReference>
<dbReference type="SUPFAM" id="SSF53927">
    <property type="entry name" value="Cytidine deaminase-like"/>
    <property type="match status" value="1"/>
</dbReference>
<comment type="cofactor">
    <cofactor evidence="8">
        <name>Zn(2+)</name>
        <dbReference type="ChEBI" id="CHEBI:29105"/>
    </cofactor>
    <text evidence="8">Binds 1 zinc ion per subunit.</text>
</comment>
<dbReference type="Pfam" id="PF00383">
    <property type="entry name" value="dCMP_cyt_deam_1"/>
    <property type="match status" value="1"/>
</dbReference>
<dbReference type="EC" id="3.5.4.33" evidence="8"/>
<dbReference type="InterPro" id="IPR028883">
    <property type="entry name" value="tRNA_aden_deaminase"/>
</dbReference>
<dbReference type="InterPro" id="IPR016193">
    <property type="entry name" value="Cytidine_deaminase-like"/>
</dbReference>
<dbReference type="EMBL" id="LR590481">
    <property type="protein sequence ID" value="VTQ81619.1"/>
    <property type="molecule type" value="Genomic_DNA"/>
</dbReference>
<keyword evidence="3 8" id="KW-0819">tRNA processing</keyword>
<keyword evidence="5 8" id="KW-0378">Hydrolase</keyword>
<comment type="similarity">
    <text evidence="1">Belongs to the cytidine and deoxycytidylate deaminase family. ADAT2 subfamily.</text>
</comment>
<dbReference type="InterPro" id="IPR002125">
    <property type="entry name" value="CMP_dCMP_dom"/>
</dbReference>
<dbReference type="Gene3D" id="3.40.140.10">
    <property type="entry name" value="Cytidine Deaminase, domain 2"/>
    <property type="match status" value="1"/>
</dbReference>
<evidence type="ECO:0000256" key="6">
    <source>
        <dbReference type="ARBA" id="ARBA00022833"/>
    </source>
</evidence>
<sequence>MVDYLTHEYFMLEALKEAEKAKSFDEVPVGAIIVKDGKIIARAHNLRETLNDPTAHAEVLAIRKASEVLNNWRLIGCSLYVTLEPCPMCAGAIIQSRISNLYIGAFDGTTGCCGSVCNITQNEYLNTFINTKWMYNNKCSEILSDFFKKKRMKR</sequence>
<dbReference type="PANTHER" id="PTHR11079">
    <property type="entry name" value="CYTOSINE DEAMINASE FAMILY MEMBER"/>
    <property type="match status" value="1"/>
</dbReference>
<feature type="active site" description="Proton donor" evidence="8">
    <location>
        <position position="58"/>
    </location>
</feature>
<name>A0A4U9QTN0_HATHI</name>
<comment type="function">
    <text evidence="8">Catalyzes the deamination of adenosine to inosine at the wobble position 34 of tRNA(Arg2).</text>
</comment>
<feature type="binding site" evidence="8">
    <location>
        <position position="86"/>
    </location>
    <ligand>
        <name>Zn(2+)</name>
        <dbReference type="ChEBI" id="CHEBI:29105"/>
        <note>catalytic</note>
    </ligand>
</feature>
<evidence type="ECO:0000259" key="9">
    <source>
        <dbReference type="PROSITE" id="PS51747"/>
    </source>
</evidence>
<dbReference type="PANTHER" id="PTHR11079:SF202">
    <property type="entry name" value="TRNA-SPECIFIC ADENOSINE DEAMINASE"/>
    <property type="match status" value="1"/>
</dbReference>
<gene>
    <name evidence="8 10" type="primary">tadA</name>
    <name evidence="10" type="ORF">NCTC503_00037</name>
</gene>
<dbReference type="PROSITE" id="PS51747">
    <property type="entry name" value="CYT_DCMP_DEAMINASES_2"/>
    <property type="match status" value="1"/>
</dbReference>
<dbReference type="FunFam" id="3.40.140.10:FF:000005">
    <property type="entry name" value="tRNA-specific adenosine deaminase"/>
    <property type="match status" value="1"/>
</dbReference>
<dbReference type="GO" id="GO:0002100">
    <property type="term" value="P:tRNA wobble adenosine to inosine editing"/>
    <property type="evidence" value="ECO:0007669"/>
    <property type="project" value="UniProtKB-UniRule"/>
</dbReference>
<evidence type="ECO:0000313" key="10">
    <source>
        <dbReference type="EMBL" id="VTQ81619.1"/>
    </source>
</evidence>
<reference evidence="10 11" key="1">
    <citation type="submission" date="2019-05" db="EMBL/GenBank/DDBJ databases">
        <authorList>
            <consortium name="Pathogen Informatics"/>
        </authorList>
    </citation>
    <scope>NUCLEOTIDE SEQUENCE [LARGE SCALE GENOMIC DNA]</scope>
    <source>
        <strain evidence="10 11">NCTC503</strain>
    </source>
</reference>
<comment type="subunit">
    <text evidence="2 8">Homodimer.</text>
</comment>
<evidence type="ECO:0000313" key="11">
    <source>
        <dbReference type="Proteomes" id="UP000308489"/>
    </source>
</evidence>
<keyword evidence="4 8" id="KW-0479">Metal-binding</keyword>
<dbReference type="PROSITE" id="PS00903">
    <property type="entry name" value="CYT_DCMP_DEAMINASES_1"/>
    <property type="match status" value="1"/>
</dbReference>
<dbReference type="GO" id="GO:0008270">
    <property type="term" value="F:zinc ion binding"/>
    <property type="evidence" value="ECO:0007669"/>
    <property type="project" value="UniProtKB-UniRule"/>
</dbReference>
<comment type="catalytic activity">
    <reaction evidence="7 8">
        <text>adenosine(34) in tRNA + H2O + H(+) = inosine(34) in tRNA + NH4(+)</text>
        <dbReference type="Rhea" id="RHEA:43168"/>
        <dbReference type="Rhea" id="RHEA-COMP:10373"/>
        <dbReference type="Rhea" id="RHEA-COMP:10374"/>
        <dbReference type="ChEBI" id="CHEBI:15377"/>
        <dbReference type="ChEBI" id="CHEBI:15378"/>
        <dbReference type="ChEBI" id="CHEBI:28938"/>
        <dbReference type="ChEBI" id="CHEBI:74411"/>
        <dbReference type="ChEBI" id="CHEBI:82852"/>
        <dbReference type="EC" id="3.5.4.33"/>
    </reaction>
</comment>
<evidence type="ECO:0000256" key="3">
    <source>
        <dbReference type="ARBA" id="ARBA00022694"/>
    </source>
</evidence>
<dbReference type="InterPro" id="IPR016192">
    <property type="entry name" value="APOBEC/CMP_deaminase_Zn-bd"/>
</dbReference>
<evidence type="ECO:0000256" key="4">
    <source>
        <dbReference type="ARBA" id="ARBA00022723"/>
    </source>
</evidence>
<dbReference type="HAMAP" id="MF_00972">
    <property type="entry name" value="tRNA_aden_deaminase"/>
    <property type="match status" value="1"/>
</dbReference>
<feature type="binding site" evidence="8">
    <location>
        <position position="89"/>
    </location>
    <ligand>
        <name>Zn(2+)</name>
        <dbReference type="ChEBI" id="CHEBI:29105"/>
        <note>catalytic</note>
    </ligand>
</feature>
<organism evidence="10 11">
    <name type="scientific">Hathewaya histolytica</name>
    <name type="common">Clostridium histolyticum</name>
    <dbReference type="NCBI Taxonomy" id="1498"/>
    <lineage>
        <taxon>Bacteria</taxon>
        <taxon>Bacillati</taxon>
        <taxon>Bacillota</taxon>
        <taxon>Clostridia</taxon>
        <taxon>Eubacteriales</taxon>
        <taxon>Clostridiaceae</taxon>
        <taxon>Hathewaya</taxon>
    </lineage>
</organism>
<dbReference type="Proteomes" id="UP000308489">
    <property type="component" value="Chromosome 1"/>
</dbReference>
<proteinExistence type="inferred from homology"/>